<dbReference type="EMBL" id="JAZHYN010000024">
    <property type="protein sequence ID" value="MEF3366780.1"/>
    <property type="molecule type" value="Genomic_DNA"/>
</dbReference>
<evidence type="ECO:0000256" key="1">
    <source>
        <dbReference type="SAM" id="Phobius"/>
    </source>
</evidence>
<feature type="transmembrane region" description="Helical" evidence="1">
    <location>
        <begin position="18"/>
        <end position="39"/>
    </location>
</feature>
<keyword evidence="3" id="KW-1185">Reference proteome</keyword>
<proteinExistence type="predicted"/>
<evidence type="ECO:0000313" key="3">
    <source>
        <dbReference type="Proteomes" id="UP001350748"/>
    </source>
</evidence>
<name>A0ABU7XHC2_9HYPH</name>
<sequence length="120" mass="13465">MTEPAPQSIWRSAARKFWLAYAAIAVVGSFIVLTIYANAYDDYDISDRLRATGRFARQGMRLFSFPLGFPFAAAANGPLETSFGCGDENEPCAVFVDWHTHFAAVLAQILLLRWLIFRRA</sequence>
<organism evidence="2 3">
    <name type="scientific">Methylocystis borbori</name>
    <dbReference type="NCBI Taxonomy" id="3118750"/>
    <lineage>
        <taxon>Bacteria</taxon>
        <taxon>Pseudomonadati</taxon>
        <taxon>Pseudomonadota</taxon>
        <taxon>Alphaproteobacteria</taxon>
        <taxon>Hyphomicrobiales</taxon>
        <taxon>Methylocystaceae</taxon>
        <taxon>Methylocystis</taxon>
    </lineage>
</organism>
<keyword evidence="1" id="KW-0472">Membrane</keyword>
<keyword evidence="1" id="KW-0812">Transmembrane</keyword>
<feature type="transmembrane region" description="Helical" evidence="1">
    <location>
        <begin position="98"/>
        <end position="116"/>
    </location>
</feature>
<protein>
    <submittedName>
        <fullName evidence="2">Uncharacterized protein</fullName>
    </submittedName>
</protein>
<feature type="transmembrane region" description="Helical" evidence="1">
    <location>
        <begin position="60"/>
        <end position="78"/>
    </location>
</feature>
<keyword evidence="1" id="KW-1133">Transmembrane helix</keyword>
<accession>A0ABU7XHC2</accession>
<reference evidence="2 3" key="1">
    <citation type="submission" date="2024-02" db="EMBL/GenBank/DDBJ databases">
        <authorList>
            <person name="Grouzdev D."/>
        </authorList>
    </citation>
    <scope>NUCLEOTIDE SEQUENCE [LARGE SCALE GENOMIC DNA]</scope>
    <source>
        <strain evidence="2 3">9N</strain>
    </source>
</reference>
<gene>
    <name evidence="2" type="ORF">V3H18_09570</name>
</gene>
<evidence type="ECO:0000313" key="2">
    <source>
        <dbReference type="EMBL" id="MEF3366780.1"/>
    </source>
</evidence>
<comment type="caution">
    <text evidence="2">The sequence shown here is derived from an EMBL/GenBank/DDBJ whole genome shotgun (WGS) entry which is preliminary data.</text>
</comment>
<dbReference type="Proteomes" id="UP001350748">
    <property type="component" value="Unassembled WGS sequence"/>
</dbReference>
<dbReference type="RefSeq" id="WP_332081801.1">
    <property type="nucleotide sequence ID" value="NZ_JAZHYN010000024.1"/>
</dbReference>